<dbReference type="PANTHER" id="PTHR30151">
    <property type="entry name" value="ALKANE SULFONATE ABC TRANSPORTER-RELATED, MEMBRANE SUBUNIT"/>
    <property type="match status" value="1"/>
</dbReference>
<evidence type="ECO:0000313" key="9">
    <source>
        <dbReference type="EMBL" id="MEJ8850946.1"/>
    </source>
</evidence>
<name>A0ABU8WTR5_9BURK</name>
<dbReference type="RefSeq" id="WP_340346434.1">
    <property type="nucleotide sequence ID" value="NZ_JBBKZT010000018.1"/>
</dbReference>
<keyword evidence="3" id="KW-1003">Cell membrane</keyword>
<evidence type="ECO:0000259" key="8">
    <source>
        <dbReference type="PROSITE" id="PS50928"/>
    </source>
</evidence>
<keyword evidence="6 7" id="KW-0472">Membrane</keyword>
<organism evidence="9 10">
    <name type="scientific">Variovorax rhizosphaerae</name>
    <dbReference type="NCBI Taxonomy" id="1836200"/>
    <lineage>
        <taxon>Bacteria</taxon>
        <taxon>Pseudomonadati</taxon>
        <taxon>Pseudomonadota</taxon>
        <taxon>Betaproteobacteria</taxon>
        <taxon>Burkholderiales</taxon>
        <taxon>Comamonadaceae</taxon>
        <taxon>Variovorax</taxon>
    </lineage>
</organism>
<dbReference type="Proteomes" id="UP001385892">
    <property type="component" value="Unassembled WGS sequence"/>
</dbReference>
<evidence type="ECO:0000256" key="3">
    <source>
        <dbReference type="ARBA" id="ARBA00022475"/>
    </source>
</evidence>
<evidence type="ECO:0000256" key="6">
    <source>
        <dbReference type="ARBA" id="ARBA00023136"/>
    </source>
</evidence>
<keyword evidence="2 7" id="KW-0813">Transport</keyword>
<evidence type="ECO:0000256" key="7">
    <source>
        <dbReference type="RuleBase" id="RU363032"/>
    </source>
</evidence>
<dbReference type="CDD" id="cd06261">
    <property type="entry name" value="TM_PBP2"/>
    <property type="match status" value="1"/>
</dbReference>
<dbReference type="InterPro" id="IPR000515">
    <property type="entry name" value="MetI-like"/>
</dbReference>
<evidence type="ECO:0000256" key="4">
    <source>
        <dbReference type="ARBA" id="ARBA00022692"/>
    </source>
</evidence>
<feature type="transmembrane region" description="Helical" evidence="7">
    <location>
        <begin position="217"/>
        <end position="237"/>
    </location>
</feature>
<dbReference type="PROSITE" id="PS50928">
    <property type="entry name" value="ABC_TM1"/>
    <property type="match status" value="1"/>
</dbReference>
<gene>
    <name evidence="9" type="ORF">WKW82_30195</name>
</gene>
<reference evidence="9 10" key="1">
    <citation type="submission" date="2024-03" db="EMBL/GenBank/DDBJ databases">
        <title>Novel species of the genus Variovorax.</title>
        <authorList>
            <person name="Liu Q."/>
            <person name="Xin Y.-H."/>
        </authorList>
    </citation>
    <scope>NUCLEOTIDE SEQUENCE [LARGE SCALE GENOMIC DNA]</scope>
    <source>
        <strain evidence="9 10">KACC 18900</strain>
    </source>
</reference>
<feature type="transmembrane region" description="Helical" evidence="7">
    <location>
        <begin position="124"/>
        <end position="146"/>
    </location>
</feature>
<feature type="domain" description="ABC transmembrane type-1" evidence="8">
    <location>
        <begin position="82"/>
        <end position="270"/>
    </location>
</feature>
<feature type="transmembrane region" description="Helical" evidence="7">
    <location>
        <begin position="93"/>
        <end position="112"/>
    </location>
</feature>
<dbReference type="InterPro" id="IPR035906">
    <property type="entry name" value="MetI-like_sf"/>
</dbReference>
<keyword evidence="5 7" id="KW-1133">Transmembrane helix</keyword>
<protein>
    <submittedName>
        <fullName evidence="9">ABC transporter permease</fullName>
    </submittedName>
</protein>
<sequence>MTTSSLDTPVAVLNQTPVDAEYLKWAAARRRRMWRRRILPALGIGGLLALWWAVITIFEVKPFIAPSPWAVVETLYAKRAVLLDNLIPTALEAAGGFLLGNLAAIIIATIFVHNKTLQDIFFPVVLMFNAIPLVAKAPVLVLIMGNGMEPKITIAALVCFFPTLVNMVRGLESVNPQAMELMRVLSASKMEIFFRLRLLNALPYLFSALRIAASMSVIGAVVGEWVGATVGIGAMILQATFNFDSPLLYAAIVMSATLSGLFFLLVTVAERLIIRWHPEDASH</sequence>
<evidence type="ECO:0000256" key="1">
    <source>
        <dbReference type="ARBA" id="ARBA00004651"/>
    </source>
</evidence>
<accession>A0ABU8WTR5</accession>
<dbReference type="SUPFAM" id="SSF161098">
    <property type="entry name" value="MetI-like"/>
    <property type="match status" value="1"/>
</dbReference>
<comment type="subcellular location">
    <subcellularLocation>
        <location evidence="1 7">Cell membrane</location>
        <topology evidence="1 7">Multi-pass membrane protein</topology>
    </subcellularLocation>
</comment>
<keyword evidence="4 7" id="KW-0812">Transmembrane</keyword>
<evidence type="ECO:0000313" key="10">
    <source>
        <dbReference type="Proteomes" id="UP001385892"/>
    </source>
</evidence>
<dbReference type="EMBL" id="JBBKZT010000018">
    <property type="protein sequence ID" value="MEJ8850946.1"/>
    <property type="molecule type" value="Genomic_DNA"/>
</dbReference>
<comment type="similarity">
    <text evidence="7">Belongs to the binding-protein-dependent transport system permease family.</text>
</comment>
<feature type="transmembrane region" description="Helical" evidence="7">
    <location>
        <begin position="249"/>
        <end position="269"/>
    </location>
</feature>
<feature type="transmembrane region" description="Helical" evidence="7">
    <location>
        <begin position="38"/>
        <end position="58"/>
    </location>
</feature>
<proteinExistence type="inferred from homology"/>
<evidence type="ECO:0000256" key="2">
    <source>
        <dbReference type="ARBA" id="ARBA00022448"/>
    </source>
</evidence>
<evidence type="ECO:0000256" key="5">
    <source>
        <dbReference type="ARBA" id="ARBA00022989"/>
    </source>
</evidence>
<comment type="caution">
    <text evidence="9">The sequence shown here is derived from an EMBL/GenBank/DDBJ whole genome shotgun (WGS) entry which is preliminary data.</text>
</comment>
<feature type="transmembrane region" description="Helical" evidence="7">
    <location>
        <begin position="152"/>
        <end position="171"/>
    </location>
</feature>
<keyword evidence="10" id="KW-1185">Reference proteome</keyword>
<dbReference type="Pfam" id="PF00528">
    <property type="entry name" value="BPD_transp_1"/>
    <property type="match status" value="1"/>
</dbReference>
<dbReference type="PANTHER" id="PTHR30151:SF20">
    <property type="entry name" value="ABC TRANSPORTER PERMEASE PROTEIN HI_0355-RELATED"/>
    <property type="match status" value="1"/>
</dbReference>
<dbReference type="Gene3D" id="1.10.3720.10">
    <property type="entry name" value="MetI-like"/>
    <property type="match status" value="1"/>
</dbReference>